<dbReference type="EMBL" id="BPLF01000004">
    <property type="protein sequence ID" value="GIX65160.1"/>
    <property type="molecule type" value="Genomic_DNA"/>
</dbReference>
<evidence type="ECO:0000313" key="3">
    <source>
        <dbReference type="Proteomes" id="UP001497744"/>
    </source>
</evidence>
<gene>
    <name evidence="2" type="ORF">BcabD6B2_45950</name>
</gene>
<feature type="transmembrane region" description="Helical" evidence="1">
    <location>
        <begin position="240"/>
        <end position="262"/>
    </location>
</feature>
<organism evidence="2 3">
    <name type="scientific">Babesia caballi</name>
    <dbReference type="NCBI Taxonomy" id="5871"/>
    <lineage>
        <taxon>Eukaryota</taxon>
        <taxon>Sar</taxon>
        <taxon>Alveolata</taxon>
        <taxon>Apicomplexa</taxon>
        <taxon>Aconoidasida</taxon>
        <taxon>Piroplasmida</taxon>
        <taxon>Babesiidae</taxon>
        <taxon>Babesia</taxon>
    </lineage>
</organism>
<proteinExistence type="predicted"/>
<accession>A0AAV4LZT4</accession>
<dbReference type="RefSeq" id="XP_067717229.1">
    <property type="nucleotide sequence ID" value="XM_067861128.1"/>
</dbReference>
<name>A0AAV4LZT4_BABCB</name>
<protein>
    <submittedName>
        <fullName evidence="2">Variant erythrocyte surface antigen-1 family protein</fullName>
    </submittedName>
</protein>
<dbReference type="Proteomes" id="UP001497744">
    <property type="component" value="Unassembled WGS sequence"/>
</dbReference>
<dbReference type="AlphaFoldDB" id="A0AAV4LZT4"/>
<keyword evidence="1" id="KW-1133">Transmembrane helix</keyword>
<reference evidence="2 3" key="1">
    <citation type="submission" date="2021-06" db="EMBL/GenBank/DDBJ databases">
        <title>Genome sequence of Babesia caballi.</title>
        <authorList>
            <person name="Yamagishi J."/>
            <person name="Kidaka T."/>
            <person name="Ochi A."/>
        </authorList>
    </citation>
    <scope>NUCLEOTIDE SEQUENCE [LARGE SCALE GENOMIC DNA]</scope>
    <source>
        <strain evidence="2">USDA-D6B2</strain>
    </source>
</reference>
<keyword evidence="1" id="KW-0472">Membrane</keyword>
<evidence type="ECO:0000256" key="1">
    <source>
        <dbReference type="SAM" id="Phobius"/>
    </source>
</evidence>
<keyword evidence="3" id="KW-1185">Reference proteome</keyword>
<comment type="caution">
    <text evidence="2">The sequence shown here is derived from an EMBL/GenBank/DDBJ whole genome shotgun (WGS) entry which is preliminary data.</text>
</comment>
<sequence length="274" mass="30153">MGPRRKITDYPYDFKDAIDWILRIAGEDGGIRGRLTELTRAIAGLNGFQTVKDRVLGKHIDLHDLIAELANGLKEFIGYDGDTGSLSGRGIGGASYMSTYDPDKGWNTVEKSNKVTDTAKHFLHILPLVYYTLTYLYWKCTAGVPGSWATHRLGDSAELSDFMKPHGFDIEQLNGDMKGSDVATALGGFAEFEENNNALSYTHFIRALLGLAEHKPHCVSFTALIFCASSYYRSKDMPTLFTLLVILFILSVISGCACSYYINMGHVAGQIAIG</sequence>
<dbReference type="GeneID" id="94196641"/>
<evidence type="ECO:0000313" key="2">
    <source>
        <dbReference type="EMBL" id="GIX65160.1"/>
    </source>
</evidence>
<keyword evidence="1" id="KW-0812">Transmembrane</keyword>